<keyword evidence="7" id="KW-1185">Reference proteome</keyword>
<proteinExistence type="predicted"/>
<keyword evidence="3 5" id="KW-1133">Transmembrane helix</keyword>
<evidence type="ECO:0000256" key="4">
    <source>
        <dbReference type="ARBA" id="ARBA00023136"/>
    </source>
</evidence>
<feature type="transmembrane region" description="Helical" evidence="5">
    <location>
        <begin position="200"/>
        <end position="220"/>
    </location>
</feature>
<sequence>MARSYVTYFEATYRDLHSPAAIIAGSFALIALVLSIFLIFQHLRSYTNPAEQKWIVAVLFMVPVYASESIISLLNPRFSLACDILRNCYEAFALYSFGSYLVACLGGEDRVERSLENETRNHLSEPFLEGQDKKQALKKRSFSYFFRQPHVIGKNLYTIVKFGLVQYMILKTVCAFLAFVLELFGVYGDGEFKWYYGYPYIAAVLNFSQMWALYCLVQFYNVTHERLQPIKPLAKFISFKAIVFATWWQGVGIALLCALHVLPTDGKFQNGLQDFLICIEMSIAAVAHIFVFSAKPYHYLPISEDGKITSHATKATMKLDKDGKEEPATVERMETHVEAPGTSVTESVQDIVIGGGGHVVKDVALTINQAIEPVEKGVTKIQEKIHHIRVDSKDKKEELEVEELIEENVTEAGSPVVGSKEMLVAHYETDKSHK</sequence>
<dbReference type="OrthoDB" id="5348404at2759"/>
<dbReference type="PANTHER" id="PTHR23423">
    <property type="entry name" value="ORGANIC SOLUTE TRANSPORTER-RELATED"/>
    <property type="match status" value="1"/>
</dbReference>
<dbReference type="EMBL" id="KZ305093">
    <property type="protein sequence ID" value="PIA27611.1"/>
    <property type="molecule type" value="Genomic_DNA"/>
</dbReference>
<feature type="transmembrane region" description="Helical" evidence="5">
    <location>
        <begin position="164"/>
        <end position="188"/>
    </location>
</feature>
<keyword evidence="4 5" id="KW-0472">Membrane</keyword>
<accession>A0A2G5C8K4</accession>
<dbReference type="FunCoup" id="A0A2G5C8K4">
    <property type="interactions" value="1645"/>
</dbReference>
<dbReference type="InterPro" id="IPR005178">
    <property type="entry name" value="Ostalpha/TMEM184C"/>
</dbReference>
<feature type="transmembrane region" description="Helical" evidence="5">
    <location>
        <begin position="274"/>
        <end position="294"/>
    </location>
</feature>
<feature type="transmembrane region" description="Helical" evidence="5">
    <location>
        <begin position="21"/>
        <end position="42"/>
    </location>
</feature>
<protein>
    <recommendedName>
        <fullName evidence="8">Protein LAZ1 homolog 2</fullName>
    </recommendedName>
</protein>
<dbReference type="EMBL" id="KZ305093">
    <property type="protein sequence ID" value="PIA27612.1"/>
    <property type="molecule type" value="Genomic_DNA"/>
</dbReference>
<dbReference type="AlphaFoldDB" id="A0A2G5C8K4"/>
<evidence type="ECO:0000256" key="5">
    <source>
        <dbReference type="SAM" id="Phobius"/>
    </source>
</evidence>
<evidence type="ECO:0000256" key="1">
    <source>
        <dbReference type="ARBA" id="ARBA00004141"/>
    </source>
</evidence>
<organism evidence="6 7">
    <name type="scientific">Aquilegia coerulea</name>
    <name type="common">Rocky mountain columbine</name>
    <dbReference type="NCBI Taxonomy" id="218851"/>
    <lineage>
        <taxon>Eukaryota</taxon>
        <taxon>Viridiplantae</taxon>
        <taxon>Streptophyta</taxon>
        <taxon>Embryophyta</taxon>
        <taxon>Tracheophyta</taxon>
        <taxon>Spermatophyta</taxon>
        <taxon>Magnoliopsida</taxon>
        <taxon>Ranunculales</taxon>
        <taxon>Ranunculaceae</taxon>
        <taxon>Thalictroideae</taxon>
        <taxon>Aquilegia</taxon>
    </lineage>
</organism>
<feature type="transmembrane region" description="Helical" evidence="5">
    <location>
        <begin position="54"/>
        <end position="74"/>
    </location>
</feature>
<dbReference type="EMBL" id="KZ305093">
    <property type="protein sequence ID" value="PIA27613.1"/>
    <property type="molecule type" value="Genomic_DNA"/>
</dbReference>
<gene>
    <name evidence="6" type="ORF">AQUCO_07600053v1</name>
</gene>
<evidence type="ECO:0000256" key="3">
    <source>
        <dbReference type="ARBA" id="ARBA00022989"/>
    </source>
</evidence>
<evidence type="ECO:0008006" key="8">
    <source>
        <dbReference type="Google" id="ProtNLM"/>
    </source>
</evidence>
<dbReference type="Proteomes" id="UP000230069">
    <property type="component" value="Unassembled WGS sequence"/>
</dbReference>
<evidence type="ECO:0000313" key="6">
    <source>
        <dbReference type="EMBL" id="PIA27613.1"/>
    </source>
</evidence>
<evidence type="ECO:0000313" key="7">
    <source>
        <dbReference type="Proteomes" id="UP000230069"/>
    </source>
</evidence>
<feature type="transmembrane region" description="Helical" evidence="5">
    <location>
        <begin position="241"/>
        <end position="262"/>
    </location>
</feature>
<dbReference type="SMART" id="SM01417">
    <property type="entry name" value="Solute_trans_a"/>
    <property type="match status" value="1"/>
</dbReference>
<dbReference type="GO" id="GO:0016020">
    <property type="term" value="C:membrane"/>
    <property type="evidence" value="ECO:0007669"/>
    <property type="project" value="UniProtKB-SubCell"/>
</dbReference>
<keyword evidence="2 5" id="KW-0812">Transmembrane</keyword>
<evidence type="ECO:0000256" key="2">
    <source>
        <dbReference type="ARBA" id="ARBA00022692"/>
    </source>
</evidence>
<comment type="subcellular location">
    <subcellularLocation>
        <location evidence="1">Membrane</location>
        <topology evidence="1">Multi-pass membrane protein</topology>
    </subcellularLocation>
</comment>
<dbReference type="STRING" id="218851.A0A2G5C8K4"/>
<dbReference type="Pfam" id="PF03619">
    <property type="entry name" value="Solute_trans_a"/>
    <property type="match status" value="1"/>
</dbReference>
<name>A0A2G5C8K4_AQUCA</name>
<reference evidence="6 7" key="1">
    <citation type="submission" date="2017-09" db="EMBL/GenBank/DDBJ databases">
        <title>WGS assembly of Aquilegia coerulea Goldsmith.</title>
        <authorList>
            <person name="Hodges S."/>
            <person name="Kramer E."/>
            <person name="Nordborg M."/>
            <person name="Tomkins J."/>
            <person name="Borevitz J."/>
            <person name="Derieg N."/>
            <person name="Yan J."/>
            <person name="Mihaltcheva S."/>
            <person name="Hayes R.D."/>
            <person name="Rokhsar D."/>
        </authorList>
    </citation>
    <scope>NUCLEOTIDE SEQUENCE [LARGE SCALE GENOMIC DNA]</scope>
    <source>
        <strain evidence="7">cv. Goldsmith</strain>
    </source>
</reference>